<accession>A0A972FAV6</accession>
<reference evidence="2" key="1">
    <citation type="submission" date="2019-12" db="EMBL/GenBank/DDBJ databases">
        <title>Comparative genomics gives insights into the taxonomy of the Azoarcus-Aromatoleum group and reveals separate origins of nif in the plant-associated Azoarcus and non-plant-associated Aromatoleum sub-groups.</title>
        <authorList>
            <person name="Lafos M."/>
            <person name="Maluk M."/>
            <person name="Batista M."/>
            <person name="Junghare M."/>
            <person name="Carmona M."/>
            <person name="Faoro H."/>
            <person name="Cruz L.M."/>
            <person name="Battistoni F."/>
            <person name="De Souza E."/>
            <person name="Pedrosa F."/>
            <person name="Chen W.-M."/>
            <person name="Poole P.S."/>
            <person name="Dixon R.A."/>
            <person name="James E.K."/>
        </authorList>
    </citation>
    <scope>NUCLEOTIDE SEQUENCE</scope>
    <source>
        <strain evidence="2">NSC3</strain>
    </source>
</reference>
<protein>
    <submittedName>
        <fullName evidence="2">Pyruvate, phosphate dikinase</fullName>
    </submittedName>
</protein>
<dbReference type="GO" id="GO:0005524">
    <property type="term" value="F:ATP binding"/>
    <property type="evidence" value="ECO:0007669"/>
    <property type="project" value="InterPro"/>
</dbReference>
<dbReference type="AlphaFoldDB" id="A0A972FAV6"/>
<evidence type="ECO:0000313" key="2">
    <source>
        <dbReference type="EMBL" id="NMG05120.1"/>
    </source>
</evidence>
<dbReference type="InterPro" id="IPR010121">
    <property type="entry name" value="Pyruvate_phosphate_dikinase"/>
</dbReference>
<keyword evidence="2" id="KW-0670">Pyruvate</keyword>
<dbReference type="InterPro" id="IPR002192">
    <property type="entry name" value="PPDK_AMP/ATP-bd"/>
</dbReference>
<organism evidence="2 3">
    <name type="scientific">Azoarcus taiwanensis</name>
    <dbReference type="NCBI Taxonomy" id="666964"/>
    <lineage>
        <taxon>Bacteria</taxon>
        <taxon>Pseudomonadati</taxon>
        <taxon>Pseudomonadota</taxon>
        <taxon>Betaproteobacteria</taxon>
        <taxon>Rhodocyclales</taxon>
        <taxon>Zoogloeaceae</taxon>
        <taxon>Azoarcus</taxon>
    </lineage>
</organism>
<dbReference type="GO" id="GO:0050242">
    <property type="term" value="F:pyruvate, phosphate dikinase activity"/>
    <property type="evidence" value="ECO:0007669"/>
    <property type="project" value="InterPro"/>
</dbReference>
<dbReference type="EMBL" id="WTVM01000213">
    <property type="protein sequence ID" value="NMG05120.1"/>
    <property type="molecule type" value="Genomic_DNA"/>
</dbReference>
<dbReference type="Pfam" id="PF01326">
    <property type="entry name" value="PPDK_N"/>
    <property type="match status" value="1"/>
</dbReference>
<keyword evidence="3" id="KW-1185">Reference proteome</keyword>
<dbReference type="PANTHER" id="PTHR22931:SF9">
    <property type="entry name" value="PYRUVATE, PHOSPHATE DIKINASE 1, CHLOROPLASTIC"/>
    <property type="match status" value="1"/>
</dbReference>
<dbReference type="SUPFAM" id="SSF56059">
    <property type="entry name" value="Glutathione synthetase ATP-binding domain-like"/>
    <property type="match status" value="1"/>
</dbReference>
<dbReference type="Gene3D" id="3.30.470.20">
    <property type="entry name" value="ATP-grasp fold, B domain"/>
    <property type="match status" value="1"/>
</dbReference>
<dbReference type="Gene3D" id="3.30.1490.20">
    <property type="entry name" value="ATP-grasp fold, A domain"/>
    <property type="match status" value="1"/>
</dbReference>
<evidence type="ECO:0000313" key="3">
    <source>
        <dbReference type="Proteomes" id="UP000599523"/>
    </source>
</evidence>
<dbReference type="Proteomes" id="UP000599523">
    <property type="component" value="Unassembled WGS sequence"/>
</dbReference>
<dbReference type="InterPro" id="IPR013815">
    <property type="entry name" value="ATP_grasp_subdomain_1"/>
</dbReference>
<proteinExistence type="predicted"/>
<dbReference type="Gene3D" id="1.20.80.30">
    <property type="match status" value="1"/>
</dbReference>
<evidence type="ECO:0000259" key="1">
    <source>
        <dbReference type="Pfam" id="PF01326"/>
    </source>
</evidence>
<name>A0A972FAV6_9RHOO</name>
<feature type="domain" description="Pyruvate phosphate dikinase AMP/ATP-binding" evidence="1">
    <location>
        <begin position="77"/>
        <end position="274"/>
    </location>
</feature>
<dbReference type="PANTHER" id="PTHR22931">
    <property type="entry name" value="PHOSPHOENOLPYRUVATE DIKINASE-RELATED"/>
    <property type="match status" value="1"/>
</dbReference>
<gene>
    <name evidence="2" type="ORF">GPA21_19460</name>
</gene>
<dbReference type="GO" id="GO:0016301">
    <property type="term" value="F:kinase activity"/>
    <property type="evidence" value="ECO:0007669"/>
    <property type="project" value="InterPro"/>
</dbReference>
<sequence>MTMTGTDYREQVFHIAVGDGGTSGDCDMLGFKAWNLARMARVGLNVPPAFVLGTSWCRRWREGREVSLDSILPLHVRWLEQRTGRHFGGAHRPLMVSVRSGAPVSMPGMMDTLLDIGLCDASLEGFLRATGNPRLVWDAYRRLVRSFGEVVTRLPPDPFDALEADWVTRHGVQRTGDLDYAALRELTRESLQVYRRLCGEDFPQDPREQLFRSIIAVFESWDSERAVTYRGLNAIDDSLGTAVTVQAMVFGNGGGTSGSGVGFTRDPGNGLRGLYVDFQFNAQGED</sequence>
<comment type="caution">
    <text evidence="2">The sequence shown here is derived from an EMBL/GenBank/DDBJ whole genome shotgun (WGS) entry which is preliminary data.</text>
</comment>
<feature type="non-terminal residue" evidence="2">
    <location>
        <position position="286"/>
    </location>
</feature>